<dbReference type="PANTHER" id="PTHR33271:SF22">
    <property type="entry name" value="OS04G0445200 PROTEIN"/>
    <property type="match status" value="1"/>
</dbReference>
<dbReference type="Proteomes" id="UP001321450">
    <property type="component" value="Chromosome"/>
</dbReference>
<protein>
    <recommendedName>
        <fullName evidence="1">(S)-ureidoglycine aminohydrolase cupin domain-containing protein</fullName>
    </recommendedName>
</protein>
<dbReference type="InterPro" id="IPR011051">
    <property type="entry name" value="RmlC_Cupin_sf"/>
</dbReference>
<sequence>MKIEVRKPSPQETAAMQQCPVWEKEPSEFPWHYNERETFLVLEGEVTIEAGDQTVKIGPGDLVTCPKGLDCVWKVHKRIRKHYTFG</sequence>
<dbReference type="Pfam" id="PF05899">
    <property type="entry name" value="Cupin_3"/>
    <property type="match status" value="1"/>
</dbReference>
<dbReference type="AlphaFoldDB" id="A0AAU9C6J7"/>
<reference evidence="3" key="1">
    <citation type="journal article" date="2024" name="Int. J. Syst. Evol. Microbiol.">
        <title>Methylomarinovum tepidoasis sp. nov., a moderately thermophilic methanotroph of the family Methylothermaceae isolated from a deep-sea hydrothermal field.</title>
        <authorList>
            <person name="Hirayama H."/>
            <person name="Takaki Y."/>
            <person name="Abe M."/>
            <person name="Miyazaki M."/>
            <person name="Uematsu K."/>
            <person name="Matsui Y."/>
            <person name="Takai K."/>
        </authorList>
    </citation>
    <scope>NUCLEOTIDE SEQUENCE [LARGE SCALE GENOMIC DNA]</scope>
    <source>
        <strain evidence="3">IN45</strain>
    </source>
</reference>
<keyword evidence="3" id="KW-1185">Reference proteome</keyword>
<dbReference type="RefSeq" id="WP_286293037.1">
    <property type="nucleotide sequence ID" value="NZ_AP024718.1"/>
</dbReference>
<proteinExistence type="predicted"/>
<evidence type="ECO:0000313" key="3">
    <source>
        <dbReference type="Proteomes" id="UP001321450"/>
    </source>
</evidence>
<dbReference type="Gene3D" id="2.60.120.10">
    <property type="entry name" value="Jelly Rolls"/>
    <property type="match status" value="1"/>
</dbReference>
<dbReference type="CDD" id="cd02227">
    <property type="entry name" value="cupin_TM1112-like"/>
    <property type="match status" value="1"/>
</dbReference>
<evidence type="ECO:0000313" key="2">
    <source>
        <dbReference type="EMBL" id="BCX88005.1"/>
    </source>
</evidence>
<dbReference type="KEGG" id="meiy:MIN45_P0372"/>
<dbReference type="InterPro" id="IPR008579">
    <property type="entry name" value="UGlyAH_Cupin_dom"/>
</dbReference>
<dbReference type="PANTHER" id="PTHR33271">
    <property type="entry name" value="OS04G0445200 PROTEIN"/>
    <property type="match status" value="1"/>
</dbReference>
<feature type="domain" description="(S)-ureidoglycine aminohydrolase cupin" evidence="1">
    <location>
        <begin position="15"/>
        <end position="83"/>
    </location>
</feature>
<dbReference type="InterPro" id="IPR014710">
    <property type="entry name" value="RmlC-like_jellyroll"/>
</dbReference>
<dbReference type="SUPFAM" id="SSF51182">
    <property type="entry name" value="RmlC-like cupins"/>
    <property type="match status" value="1"/>
</dbReference>
<organism evidence="2 3">
    <name type="scientific">Methylomarinovum tepidoasis</name>
    <dbReference type="NCBI Taxonomy" id="2840183"/>
    <lineage>
        <taxon>Bacteria</taxon>
        <taxon>Pseudomonadati</taxon>
        <taxon>Pseudomonadota</taxon>
        <taxon>Gammaproteobacteria</taxon>
        <taxon>Methylococcales</taxon>
        <taxon>Methylothermaceae</taxon>
        <taxon>Methylomarinovum</taxon>
    </lineage>
</organism>
<dbReference type="EMBL" id="AP024718">
    <property type="protein sequence ID" value="BCX88005.1"/>
    <property type="molecule type" value="Genomic_DNA"/>
</dbReference>
<gene>
    <name evidence="2" type="ORF">MIN45_P0372</name>
</gene>
<evidence type="ECO:0000259" key="1">
    <source>
        <dbReference type="Pfam" id="PF05899"/>
    </source>
</evidence>
<name>A0AAU9C6J7_9GAMM</name>
<accession>A0AAU9C6J7</accession>